<dbReference type="PROSITE" id="PS50125">
    <property type="entry name" value="GUANYLATE_CYCLASE_2"/>
    <property type="match status" value="1"/>
</dbReference>
<evidence type="ECO:0000256" key="4">
    <source>
        <dbReference type="ARBA" id="ARBA00022692"/>
    </source>
</evidence>
<dbReference type="PROSITE" id="PS50011">
    <property type="entry name" value="PROTEIN_KINASE_DOM"/>
    <property type="match status" value="1"/>
</dbReference>
<evidence type="ECO:0000256" key="7">
    <source>
        <dbReference type="ARBA" id="ARBA00023136"/>
    </source>
</evidence>
<dbReference type="GO" id="GO:0004016">
    <property type="term" value="F:adenylate cyclase activity"/>
    <property type="evidence" value="ECO:0007669"/>
    <property type="project" value="TreeGrafter"/>
</dbReference>
<keyword evidence="9" id="KW-0456">Lyase</keyword>
<dbReference type="STRING" id="947166.A0A1D1UJS6"/>
<dbReference type="InterPro" id="IPR028082">
    <property type="entry name" value="Peripla_BP_I"/>
</dbReference>
<dbReference type="GO" id="GO:0004383">
    <property type="term" value="F:guanylate cyclase activity"/>
    <property type="evidence" value="ECO:0007669"/>
    <property type="project" value="UniProtKB-EC"/>
</dbReference>
<dbReference type="GO" id="GO:0005524">
    <property type="term" value="F:ATP binding"/>
    <property type="evidence" value="ECO:0007669"/>
    <property type="project" value="InterPro"/>
</dbReference>
<dbReference type="SUPFAM" id="SSF56112">
    <property type="entry name" value="Protein kinase-like (PK-like)"/>
    <property type="match status" value="1"/>
</dbReference>
<gene>
    <name evidence="13" type="primary">RvY_00656</name>
    <name evidence="13" type="synonym">RvY_00656.1</name>
    <name evidence="13" type="ORF">RvY_00656-1</name>
</gene>
<dbReference type="EMBL" id="BDGG01000001">
    <property type="protein sequence ID" value="GAU87862.1"/>
    <property type="molecule type" value="Genomic_DNA"/>
</dbReference>
<dbReference type="Pfam" id="PF07714">
    <property type="entry name" value="PK_Tyr_Ser-Thr"/>
    <property type="match status" value="1"/>
</dbReference>
<dbReference type="GO" id="GO:0001653">
    <property type="term" value="F:peptide receptor activity"/>
    <property type="evidence" value="ECO:0007669"/>
    <property type="project" value="TreeGrafter"/>
</dbReference>
<evidence type="ECO:0000256" key="1">
    <source>
        <dbReference type="ARBA" id="ARBA00001436"/>
    </source>
</evidence>
<proteinExistence type="predicted"/>
<dbReference type="Proteomes" id="UP000186922">
    <property type="component" value="Unassembled WGS sequence"/>
</dbReference>
<dbReference type="Gene3D" id="1.10.510.10">
    <property type="entry name" value="Transferase(Phosphotransferase) domain 1"/>
    <property type="match status" value="1"/>
</dbReference>
<dbReference type="InterPro" id="IPR001245">
    <property type="entry name" value="Ser-Thr/Tyr_kinase_cat_dom"/>
</dbReference>
<accession>A0A1D1UJS6</accession>
<dbReference type="InterPro" id="IPR000719">
    <property type="entry name" value="Prot_kinase_dom"/>
</dbReference>
<keyword evidence="4" id="KW-0812">Transmembrane</keyword>
<dbReference type="InterPro" id="IPR001828">
    <property type="entry name" value="ANF_lig-bd_rcpt"/>
</dbReference>
<feature type="domain" description="Guanylate cyclase" evidence="12">
    <location>
        <begin position="911"/>
        <end position="1030"/>
    </location>
</feature>
<dbReference type="PANTHER" id="PTHR11920">
    <property type="entry name" value="GUANYLYL CYCLASE"/>
    <property type="match status" value="1"/>
</dbReference>
<dbReference type="Gene3D" id="3.40.50.2300">
    <property type="match status" value="1"/>
</dbReference>
<comment type="catalytic activity">
    <reaction evidence="1">
        <text>GTP = 3',5'-cyclic GMP + diphosphate</text>
        <dbReference type="Rhea" id="RHEA:13665"/>
        <dbReference type="ChEBI" id="CHEBI:33019"/>
        <dbReference type="ChEBI" id="CHEBI:37565"/>
        <dbReference type="ChEBI" id="CHEBI:57746"/>
        <dbReference type="EC" id="4.6.1.2"/>
    </reaction>
</comment>
<evidence type="ECO:0000259" key="12">
    <source>
        <dbReference type="PROSITE" id="PS50125"/>
    </source>
</evidence>
<dbReference type="GO" id="GO:0005886">
    <property type="term" value="C:plasma membrane"/>
    <property type="evidence" value="ECO:0007669"/>
    <property type="project" value="TreeGrafter"/>
</dbReference>
<dbReference type="GO" id="GO:0035556">
    <property type="term" value="P:intracellular signal transduction"/>
    <property type="evidence" value="ECO:0007669"/>
    <property type="project" value="InterPro"/>
</dbReference>
<dbReference type="Pfam" id="PF00211">
    <property type="entry name" value="Guanylate_cyc"/>
    <property type="match status" value="1"/>
</dbReference>
<evidence type="ECO:0000256" key="3">
    <source>
        <dbReference type="ARBA" id="ARBA00012202"/>
    </source>
</evidence>
<dbReference type="PANTHER" id="PTHR11920:SF501">
    <property type="entry name" value="GUANYLATE CYCLASE 32E"/>
    <property type="match status" value="1"/>
</dbReference>
<evidence type="ECO:0000256" key="6">
    <source>
        <dbReference type="ARBA" id="ARBA00022989"/>
    </source>
</evidence>
<feature type="domain" description="Protein kinase" evidence="11">
    <location>
        <begin position="550"/>
        <end position="840"/>
    </location>
</feature>
<keyword evidence="6" id="KW-1133">Transmembrane helix</keyword>
<dbReference type="SUPFAM" id="SSF53822">
    <property type="entry name" value="Periplasmic binding protein-like I"/>
    <property type="match status" value="1"/>
</dbReference>
<evidence type="ECO:0000256" key="9">
    <source>
        <dbReference type="ARBA" id="ARBA00023239"/>
    </source>
</evidence>
<organism evidence="13 14">
    <name type="scientific">Ramazzottius varieornatus</name>
    <name type="common">Water bear</name>
    <name type="synonym">Tardigrade</name>
    <dbReference type="NCBI Taxonomy" id="947166"/>
    <lineage>
        <taxon>Eukaryota</taxon>
        <taxon>Metazoa</taxon>
        <taxon>Ecdysozoa</taxon>
        <taxon>Tardigrada</taxon>
        <taxon>Eutardigrada</taxon>
        <taxon>Parachela</taxon>
        <taxon>Hypsibioidea</taxon>
        <taxon>Ramazzottiidae</taxon>
        <taxon>Ramazzottius</taxon>
    </lineage>
</organism>
<comment type="caution">
    <text evidence="13">The sequence shown here is derived from an EMBL/GenBank/DDBJ whole genome shotgun (WGS) entry which is preliminary data.</text>
</comment>
<dbReference type="InterPro" id="IPR001054">
    <property type="entry name" value="A/G_cyclase"/>
</dbReference>
<keyword evidence="10" id="KW-0141">cGMP biosynthesis</keyword>
<dbReference type="Gene3D" id="3.30.70.1230">
    <property type="entry name" value="Nucleotide cyclase"/>
    <property type="match status" value="1"/>
</dbReference>
<dbReference type="SMART" id="SM00044">
    <property type="entry name" value="CYCc"/>
    <property type="match status" value="1"/>
</dbReference>
<dbReference type="EC" id="4.6.1.2" evidence="3"/>
<dbReference type="Pfam" id="PF01094">
    <property type="entry name" value="ANF_receptor"/>
    <property type="match status" value="1"/>
</dbReference>
<keyword evidence="14" id="KW-1185">Reference proteome</keyword>
<dbReference type="SUPFAM" id="SSF55073">
    <property type="entry name" value="Nucleotide cyclase"/>
    <property type="match status" value="1"/>
</dbReference>
<dbReference type="InterPro" id="IPR011009">
    <property type="entry name" value="Kinase-like_dom_sf"/>
</dbReference>
<keyword evidence="8" id="KW-0325">Glycoprotein</keyword>
<dbReference type="InterPro" id="IPR050401">
    <property type="entry name" value="Cyclic_nucleotide_synthase"/>
</dbReference>
<evidence type="ECO:0000256" key="10">
    <source>
        <dbReference type="ARBA" id="ARBA00023293"/>
    </source>
</evidence>
<evidence type="ECO:0000256" key="8">
    <source>
        <dbReference type="ARBA" id="ARBA00023180"/>
    </source>
</evidence>
<comment type="subcellular location">
    <subcellularLocation>
        <location evidence="2">Membrane</location>
        <topology evidence="2">Single-pass membrane protein</topology>
    </subcellularLocation>
</comment>
<evidence type="ECO:0000313" key="14">
    <source>
        <dbReference type="Proteomes" id="UP000186922"/>
    </source>
</evidence>
<keyword evidence="7" id="KW-0472">Membrane</keyword>
<evidence type="ECO:0000313" key="13">
    <source>
        <dbReference type="EMBL" id="GAU87862.1"/>
    </source>
</evidence>
<evidence type="ECO:0000256" key="2">
    <source>
        <dbReference type="ARBA" id="ARBA00004167"/>
    </source>
</evidence>
<evidence type="ECO:0000256" key="5">
    <source>
        <dbReference type="ARBA" id="ARBA00022741"/>
    </source>
</evidence>
<name>A0A1D1UJS6_RAMVA</name>
<sequence>MSAMQKPEKFEIFGCFSAIFFSILSAEVNDVEHRKKPPPIMNLTLFAVFPTNGDLFYRQQLTRPTLDYALEELRNTTLSGYHIRLDFEYIGTSDLNDCGRVNNVVVYKTIEQVTVLSLTAAFTGTPAIVPAAYFGPGCLKGVEDMATWLVTQQQPLFDAVASSDTLRDKTQFPTIIRTGFTDRRLKDFHRKMLRHFQWNNTQVQYLAARDDPVWRGIASLHPRPIRICGTNTSDLGYYQETLSAVLLRYTGVVFFAPMDCVKTILIEAVKMNLTSPAGQLTFIVTNFFDTRYWGTMRLNASQYNSAVGTTVEERMYLQEAYKQTFLMTYYMPETAEQHMRDLNDKVLEYVRNNKHEFSDEFFYEQTLVEEGINPSVMGYYASVHVFGQAVKEYFDRYGRPADADQVPPFWKQRILEIIRRKKTFRIPNLGTIVLNDEGDTEGSFALRAYNSSTDTFETWMYYLEGDTDLKFAMDEDYYQPACSPLTTPAPIFTTTHKTTVWTNTPAFVFGLITCSIVGAIVASVAISYYVKKAQLGSKWWIINPDELKPIPDQKAMLEGKRMSLPKSFDGLSTASGITWYQEDQKSEHRYCKDVALVHYNSQVVATRKLTYSWKLSCNMLSELRDVRLHNHVNLLKILGYVVENNDCKVVNEHAPRGTLADLLTLGELEWSFRYSLLSDLIEGLMYIHKFFHSHRRLSSLNCMIDRTFVLKIRDYAPKCLQPALDNMCPWEKLWTAPELLRGAVEPDYQRADVYSIGIIIQEITASSPPYPSDDRQTVKYDPEDIIWRVKRGGPVPFRPILPDGVNTCDGLRGVMEKCWSELPEDRPLLPYLKNKLRGWRGTVKRNLFDNLMDRIQAYAGQLEHEVEVRTQQLREEQHKMQSLLYELLPKSVADRLIAKNPVDPEPYDCVTVYFSDIVSFTTISAESSPQQVVQMLNELYKLFDGIIENFDAYKVETIGDAYMVVSGLPNRNGNAHARVISLLALNILQASGHFRIPHRPNEHFKIRIGLHSGPCVAGVVGKPRYSYSLV</sequence>
<dbReference type="OrthoDB" id="4062651at2759"/>
<dbReference type="Gene3D" id="6.10.250.780">
    <property type="match status" value="1"/>
</dbReference>
<dbReference type="GO" id="GO:0004672">
    <property type="term" value="F:protein kinase activity"/>
    <property type="evidence" value="ECO:0007669"/>
    <property type="project" value="InterPro"/>
</dbReference>
<dbReference type="CDD" id="cd07302">
    <property type="entry name" value="CHD"/>
    <property type="match status" value="1"/>
</dbReference>
<reference evidence="13 14" key="1">
    <citation type="journal article" date="2016" name="Nat. Commun.">
        <title>Extremotolerant tardigrade genome and improved radiotolerance of human cultured cells by tardigrade-unique protein.</title>
        <authorList>
            <person name="Hashimoto T."/>
            <person name="Horikawa D.D."/>
            <person name="Saito Y."/>
            <person name="Kuwahara H."/>
            <person name="Kozuka-Hata H."/>
            <person name="Shin-I T."/>
            <person name="Minakuchi Y."/>
            <person name="Ohishi K."/>
            <person name="Motoyama A."/>
            <person name="Aizu T."/>
            <person name="Enomoto A."/>
            <person name="Kondo K."/>
            <person name="Tanaka S."/>
            <person name="Hara Y."/>
            <person name="Koshikawa S."/>
            <person name="Sagara H."/>
            <person name="Miura T."/>
            <person name="Yokobori S."/>
            <person name="Miyagawa K."/>
            <person name="Suzuki Y."/>
            <person name="Kubo T."/>
            <person name="Oyama M."/>
            <person name="Kohara Y."/>
            <person name="Fujiyama A."/>
            <person name="Arakawa K."/>
            <person name="Katayama T."/>
            <person name="Toyoda A."/>
            <person name="Kunieda T."/>
        </authorList>
    </citation>
    <scope>NUCLEOTIDE SEQUENCE [LARGE SCALE GENOMIC DNA]</scope>
    <source>
        <strain evidence="13 14">YOKOZUNA-1</strain>
    </source>
</reference>
<dbReference type="AlphaFoldDB" id="A0A1D1UJS6"/>
<protein>
    <recommendedName>
        <fullName evidence="3">guanylate cyclase</fullName>
        <ecNumber evidence="3">4.6.1.2</ecNumber>
    </recommendedName>
</protein>
<dbReference type="InterPro" id="IPR029787">
    <property type="entry name" value="Nucleotide_cyclase"/>
</dbReference>
<dbReference type="GO" id="GO:0007168">
    <property type="term" value="P:receptor guanylyl cyclase signaling pathway"/>
    <property type="evidence" value="ECO:0007669"/>
    <property type="project" value="TreeGrafter"/>
</dbReference>
<keyword evidence="5" id="KW-0547">Nucleotide-binding</keyword>
<evidence type="ECO:0000259" key="11">
    <source>
        <dbReference type="PROSITE" id="PS50011"/>
    </source>
</evidence>